<feature type="domain" description="Reverse transcriptase Ty1/copia-type" evidence="1">
    <location>
        <begin position="2"/>
        <end position="69"/>
    </location>
</feature>
<dbReference type="AlphaFoldDB" id="A0A176WFZ1"/>
<accession>A0A176WFZ1</accession>
<organism evidence="2 3">
    <name type="scientific">Marchantia polymorpha subsp. ruderalis</name>
    <dbReference type="NCBI Taxonomy" id="1480154"/>
    <lineage>
        <taxon>Eukaryota</taxon>
        <taxon>Viridiplantae</taxon>
        <taxon>Streptophyta</taxon>
        <taxon>Embryophyta</taxon>
        <taxon>Marchantiophyta</taxon>
        <taxon>Marchantiopsida</taxon>
        <taxon>Marchantiidae</taxon>
        <taxon>Marchantiales</taxon>
        <taxon>Marchantiaceae</taxon>
        <taxon>Marchantia</taxon>
    </lineage>
</organism>
<keyword evidence="3" id="KW-1185">Reference proteome</keyword>
<comment type="caution">
    <text evidence="2">The sequence shown here is derived from an EMBL/GenBank/DDBJ whole genome shotgun (WGS) entry which is preliminary data.</text>
</comment>
<dbReference type="PANTHER" id="PTHR11439:SF515">
    <property type="entry name" value="GAG-POL POLYPROTEIN"/>
    <property type="match status" value="1"/>
</dbReference>
<dbReference type="EMBL" id="LVLJ01000898">
    <property type="protein sequence ID" value="OAE32037.1"/>
    <property type="molecule type" value="Genomic_DNA"/>
</dbReference>
<name>A0A176WFZ1_MARPO</name>
<reference evidence="2" key="1">
    <citation type="submission" date="2016-03" db="EMBL/GenBank/DDBJ databases">
        <title>Mechanisms controlling the formation of the plant cell surface in tip-growing cells are functionally conserved among land plants.</title>
        <authorList>
            <person name="Honkanen S."/>
            <person name="Jones V.A."/>
            <person name="Morieri G."/>
            <person name="Champion C."/>
            <person name="Hetherington A.J."/>
            <person name="Kelly S."/>
            <person name="Saint-Marcoux D."/>
            <person name="Proust H."/>
            <person name="Prescott H."/>
            <person name="Dolan L."/>
        </authorList>
    </citation>
    <scope>NUCLEOTIDE SEQUENCE [LARGE SCALE GENOMIC DNA]</scope>
    <source>
        <tissue evidence="2">Whole gametophyte</tissue>
    </source>
</reference>
<dbReference type="InterPro" id="IPR043502">
    <property type="entry name" value="DNA/RNA_pol_sf"/>
</dbReference>
<protein>
    <recommendedName>
        <fullName evidence="1">Reverse transcriptase Ty1/copia-type domain-containing protein</fullName>
    </recommendedName>
</protein>
<dbReference type="Proteomes" id="UP000077202">
    <property type="component" value="Unassembled WGS sequence"/>
</dbReference>
<evidence type="ECO:0000313" key="3">
    <source>
        <dbReference type="Proteomes" id="UP000077202"/>
    </source>
</evidence>
<evidence type="ECO:0000259" key="1">
    <source>
        <dbReference type="Pfam" id="PF07727"/>
    </source>
</evidence>
<dbReference type="InterPro" id="IPR013103">
    <property type="entry name" value="RVT_2"/>
</dbReference>
<evidence type="ECO:0000313" key="2">
    <source>
        <dbReference type="EMBL" id="OAE32037.1"/>
    </source>
</evidence>
<sequence>MKLDHTLKELGFTSSPSEHVMYERGQGRSRLLLGVYVNDLIVTGADAEEITRFKKEMLERFRMSDLGFMEAPTTEHLAAVKHLLRYFVGMRSYGCRYSKDSDQELIGFSDSDMAGDMDDRKSTIGVLFSLGGSPITWQSQKQKTVALSSCEAEYIPATSTACQGTWLRRLLEDMIGKQSDTTTIYIDNKSAIQLCKNPVFHDRSKHNEVRYHFIRECVESKKICVKHIRTEEQLADILIKPLGRTHFQELRARIGMVDVK</sequence>
<dbReference type="CDD" id="cd09272">
    <property type="entry name" value="RNase_HI_RT_Ty1"/>
    <property type="match status" value="1"/>
</dbReference>
<proteinExistence type="predicted"/>
<dbReference type="Pfam" id="PF07727">
    <property type="entry name" value="RVT_2"/>
    <property type="match status" value="1"/>
</dbReference>
<dbReference type="SUPFAM" id="SSF56672">
    <property type="entry name" value="DNA/RNA polymerases"/>
    <property type="match status" value="1"/>
</dbReference>
<dbReference type="PANTHER" id="PTHR11439">
    <property type="entry name" value="GAG-POL-RELATED RETROTRANSPOSON"/>
    <property type="match status" value="1"/>
</dbReference>
<gene>
    <name evidence="2" type="ORF">AXG93_2278s1160</name>
</gene>